<dbReference type="Proteomes" id="UP000828390">
    <property type="component" value="Unassembled WGS sequence"/>
</dbReference>
<gene>
    <name evidence="2" type="ORF">DPMN_004183</name>
</gene>
<evidence type="ECO:0000313" key="2">
    <source>
        <dbReference type="EMBL" id="KAH3880273.1"/>
    </source>
</evidence>
<organism evidence="2 3">
    <name type="scientific">Dreissena polymorpha</name>
    <name type="common">Zebra mussel</name>
    <name type="synonym">Mytilus polymorpha</name>
    <dbReference type="NCBI Taxonomy" id="45954"/>
    <lineage>
        <taxon>Eukaryota</taxon>
        <taxon>Metazoa</taxon>
        <taxon>Spiralia</taxon>
        <taxon>Lophotrochozoa</taxon>
        <taxon>Mollusca</taxon>
        <taxon>Bivalvia</taxon>
        <taxon>Autobranchia</taxon>
        <taxon>Heteroconchia</taxon>
        <taxon>Euheterodonta</taxon>
        <taxon>Imparidentia</taxon>
        <taxon>Neoheterodontei</taxon>
        <taxon>Myida</taxon>
        <taxon>Dreissenoidea</taxon>
        <taxon>Dreissenidae</taxon>
        <taxon>Dreissena</taxon>
    </lineage>
</organism>
<dbReference type="EMBL" id="JAIWYP010000001">
    <property type="protein sequence ID" value="KAH3880273.1"/>
    <property type="molecule type" value="Genomic_DNA"/>
</dbReference>
<evidence type="ECO:0000313" key="3">
    <source>
        <dbReference type="Proteomes" id="UP000828390"/>
    </source>
</evidence>
<reference evidence="2" key="1">
    <citation type="journal article" date="2019" name="bioRxiv">
        <title>The Genome of the Zebra Mussel, Dreissena polymorpha: A Resource for Invasive Species Research.</title>
        <authorList>
            <person name="McCartney M.A."/>
            <person name="Auch B."/>
            <person name="Kono T."/>
            <person name="Mallez S."/>
            <person name="Zhang Y."/>
            <person name="Obille A."/>
            <person name="Becker A."/>
            <person name="Abrahante J.E."/>
            <person name="Garbe J."/>
            <person name="Badalamenti J.P."/>
            <person name="Herman A."/>
            <person name="Mangelson H."/>
            <person name="Liachko I."/>
            <person name="Sullivan S."/>
            <person name="Sone E.D."/>
            <person name="Koren S."/>
            <person name="Silverstein K.A.T."/>
            <person name="Beckman K.B."/>
            <person name="Gohl D.M."/>
        </authorList>
    </citation>
    <scope>NUCLEOTIDE SEQUENCE</scope>
    <source>
        <strain evidence="2">Duluth1</strain>
        <tissue evidence="2">Whole animal</tissue>
    </source>
</reference>
<comment type="caution">
    <text evidence="2">The sequence shown here is derived from an EMBL/GenBank/DDBJ whole genome shotgun (WGS) entry which is preliminary data.</text>
</comment>
<proteinExistence type="predicted"/>
<sequence length="58" mass="6454">MSITIPLGDPIIIFGSQRSQRERSSGSKDDGTRWKSRAIRRSIPIRRSSADVVKPLSS</sequence>
<evidence type="ECO:0000256" key="1">
    <source>
        <dbReference type="SAM" id="MobiDB-lite"/>
    </source>
</evidence>
<feature type="compositionally biased region" description="Basic and acidic residues" evidence="1">
    <location>
        <begin position="19"/>
        <end position="33"/>
    </location>
</feature>
<name>A0A9D4RVG7_DREPO</name>
<accession>A0A9D4RVG7</accession>
<protein>
    <submittedName>
        <fullName evidence="2">Uncharacterized protein</fullName>
    </submittedName>
</protein>
<dbReference type="AlphaFoldDB" id="A0A9D4RVG7"/>
<feature type="region of interest" description="Disordered" evidence="1">
    <location>
        <begin position="1"/>
        <end position="40"/>
    </location>
</feature>
<reference evidence="2" key="2">
    <citation type="submission" date="2020-11" db="EMBL/GenBank/DDBJ databases">
        <authorList>
            <person name="McCartney M.A."/>
            <person name="Auch B."/>
            <person name="Kono T."/>
            <person name="Mallez S."/>
            <person name="Becker A."/>
            <person name="Gohl D.M."/>
            <person name="Silverstein K.A.T."/>
            <person name="Koren S."/>
            <person name="Bechman K.B."/>
            <person name="Herman A."/>
            <person name="Abrahante J.E."/>
            <person name="Garbe J."/>
        </authorList>
    </citation>
    <scope>NUCLEOTIDE SEQUENCE</scope>
    <source>
        <strain evidence="2">Duluth1</strain>
        <tissue evidence="2">Whole animal</tissue>
    </source>
</reference>
<keyword evidence="3" id="KW-1185">Reference proteome</keyword>